<evidence type="ECO:0000256" key="3">
    <source>
        <dbReference type="ARBA" id="ARBA00022801"/>
    </source>
</evidence>
<dbReference type="PANTHER" id="PTHR33307">
    <property type="entry name" value="ALPHA-RHAMNOSIDASE (EUROFUNG)"/>
    <property type="match status" value="1"/>
</dbReference>
<dbReference type="InterPro" id="IPR012341">
    <property type="entry name" value="6hp_glycosidase-like_sf"/>
</dbReference>
<dbReference type="Gene3D" id="1.50.10.10">
    <property type="match status" value="1"/>
</dbReference>
<keyword evidence="9" id="KW-1185">Reference proteome</keyword>
<evidence type="ECO:0000256" key="2">
    <source>
        <dbReference type="ARBA" id="ARBA00012652"/>
    </source>
</evidence>
<dbReference type="KEGG" id="hlr:HALLA_02965"/>
<protein>
    <recommendedName>
        <fullName evidence="2">alpha-L-rhamnosidase</fullName>
        <ecNumber evidence="2">3.2.1.40</ecNumber>
    </recommendedName>
</protein>
<dbReference type="EC" id="3.2.1.40" evidence="2"/>
<comment type="catalytic activity">
    <reaction evidence="1">
        <text>Hydrolysis of terminal non-reducing alpha-L-rhamnose residues in alpha-L-rhamnosides.</text>
        <dbReference type="EC" id="3.2.1.40"/>
    </reaction>
</comment>
<dbReference type="InterPro" id="IPR035396">
    <property type="entry name" value="Bac_rhamnosid6H"/>
</dbReference>
<dbReference type="InterPro" id="IPR008928">
    <property type="entry name" value="6-hairpin_glycosidase_sf"/>
</dbReference>
<dbReference type="RefSeq" id="WP_049954279.1">
    <property type="nucleotide sequence ID" value="NZ_CP007056.1"/>
</dbReference>
<evidence type="ECO:0000259" key="4">
    <source>
        <dbReference type="Pfam" id="PF05592"/>
    </source>
</evidence>
<dbReference type="InterPro" id="IPR013783">
    <property type="entry name" value="Ig-like_fold"/>
</dbReference>
<evidence type="ECO:0000259" key="7">
    <source>
        <dbReference type="Pfam" id="PF17390"/>
    </source>
</evidence>
<dbReference type="Pfam" id="PF08531">
    <property type="entry name" value="Bac_rhamnosid_N"/>
    <property type="match status" value="1"/>
</dbReference>
<dbReference type="SUPFAM" id="SSF48208">
    <property type="entry name" value="Six-hairpin glycosidases"/>
    <property type="match status" value="1"/>
</dbReference>
<evidence type="ECO:0000259" key="6">
    <source>
        <dbReference type="Pfam" id="PF17389"/>
    </source>
</evidence>
<dbReference type="OrthoDB" id="39566at2157"/>
<name>W0JRM1_9EURY</name>
<dbReference type="Pfam" id="PF25788">
    <property type="entry name" value="Ig_Rha78A_N"/>
    <property type="match status" value="1"/>
</dbReference>
<feature type="domain" description="Alpha-L-rhamnosidase concanavalin-like" evidence="4">
    <location>
        <begin position="324"/>
        <end position="418"/>
    </location>
</feature>
<sequence length="910" mass="101342">MSPQQPADLRTEYASNPIGIDETRPRLCWRVDPERRGAKQTAFRVLVASTPERLEPGVADVWDSGKRRSDRPAVAYDGPALESTATYCWTVRVWDESGEPSAWSESARWEMGLLEPADWEASWIRRPEDGAFERVRFTYLRREFSVDGTIERVRAYVSASHRYELSVNGRAVDRGQAFSYPDFQYYKTIDLTEEFAAGANAVGALVHWSGAGQGRPAAEPGFVCQLVVEFVDGTERTICTDESWRVREAEWQADAPLRNDEIAEPVERIDGRRTPIGWNESGFDASAWDRAAVVGTHPTEPWTRLVAQLTEVDQSSVHPDSIERLEDGSVVVDFGRVYPGLPEVDFAEGVDGHRVEFQAGYLLEDDGTVSPVEGTQWTDMHYEYVQRDGECRFRPFTILGFRYLQIDDPGERLEPSQVRLLATRNHVPDERAASFESSNDTVDAVFELARHSALYGSQEQFIDTPTREKGQFLLDAYNMSQTTTRAFRERTLSRRAIEEFVRSHYRYWAGEGRLNAVYPNGDGKRDIPDFTISFPEWVWRYYQVSGDRRTLEMAAPVVRAVGAYVQRHVDEETGLIMNLSGGEGGPYEEGIVDWPPEMRYGYDRDWSARTTVNVLAASTLGRAADIAAALERPAHERAHYRERQRALEEAIDEHLRHGDRYVDGCDDSEASDSASQHANALPLAFGLVPDARVDAVADRIAGQGMQMGPMMVPWLLEAFETADRPEALVDLVTDPAADGWANILEQGGTFTWESWHCRDPSLPDDHRQNRSESHAMGATVLVSLLRTLLGVRPCGTAGEHVEIRPPHAGLESASGRVPTERGIITVSWTRDASGELEDEATFQLEATIPWNTSATISLPVADSGAVVTVDGEPVSAGASAPGLPDGVSAVRAADRLEIDVGSGTYRVRLK</sequence>
<dbReference type="HOGENOM" id="CLU_002926_1_1_2"/>
<evidence type="ECO:0000256" key="1">
    <source>
        <dbReference type="ARBA" id="ARBA00001445"/>
    </source>
</evidence>
<evidence type="ECO:0000259" key="5">
    <source>
        <dbReference type="Pfam" id="PF08531"/>
    </source>
</evidence>
<dbReference type="GeneID" id="25146774"/>
<feature type="domain" description="Alpha-L-rhamnosidase six-hairpin glycosidase" evidence="6">
    <location>
        <begin position="431"/>
        <end position="781"/>
    </location>
</feature>
<dbReference type="GO" id="GO:0005975">
    <property type="term" value="P:carbohydrate metabolic process"/>
    <property type="evidence" value="ECO:0007669"/>
    <property type="project" value="InterPro"/>
</dbReference>
<evidence type="ECO:0000313" key="9">
    <source>
        <dbReference type="Proteomes" id="UP000019024"/>
    </source>
</evidence>
<dbReference type="PANTHER" id="PTHR33307:SF6">
    <property type="entry name" value="ALPHA-RHAMNOSIDASE (EUROFUNG)-RELATED"/>
    <property type="match status" value="1"/>
</dbReference>
<dbReference type="InterPro" id="IPR016007">
    <property type="entry name" value="Alpha_rhamnosid"/>
</dbReference>
<organism evidence="8 9">
    <name type="scientific">Halostagnicola larsenii XH-48</name>
    <dbReference type="NCBI Taxonomy" id="797299"/>
    <lineage>
        <taxon>Archaea</taxon>
        <taxon>Methanobacteriati</taxon>
        <taxon>Methanobacteriota</taxon>
        <taxon>Stenosarchaea group</taxon>
        <taxon>Halobacteria</taxon>
        <taxon>Halobacteriales</taxon>
        <taxon>Natrialbaceae</taxon>
        <taxon>Halostagnicola</taxon>
    </lineage>
</organism>
<dbReference type="EMBL" id="CP007056">
    <property type="protein sequence ID" value="AHG01361.1"/>
    <property type="molecule type" value="Genomic_DNA"/>
</dbReference>
<dbReference type="Proteomes" id="UP000019024">
    <property type="component" value="Plasmid unnamed"/>
</dbReference>
<feature type="domain" description="Alpha-L-rhamnosidase C-terminal" evidence="7">
    <location>
        <begin position="790"/>
        <end position="867"/>
    </location>
</feature>
<dbReference type="eggNOG" id="arCOG03865">
    <property type="taxonomic scope" value="Archaea"/>
</dbReference>
<proteinExistence type="predicted"/>
<keyword evidence="3" id="KW-0378">Hydrolase</keyword>
<dbReference type="AlphaFoldDB" id="W0JRM1"/>
<dbReference type="Pfam" id="PF17390">
    <property type="entry name" value="Bac_rhamnosid_C"/>
    <property type="match status" value="1"/>
</dbReference>
<dbReference type="Pfam" id="PF05592">
    <property type="entry name" value="Bac_rhamnosid"/>
    <property type="match status" value="1"/>
</dbReference>
<dbReference type="InterPro" id="IPR035398">
    <property type="entry name" value="Bac_rhamnosid_C"/>
</dbReference>
<dbReference type="PATRIC" id="fig|797299.3.peg.3106"/>
<dbReference type="InterPro" id="IPR008902">
    <property type="entry name" value="Rhamnosid_concanavalin"/>
</dbReference>
<feature type="domain" description="Bacterial alpha-L-rhamnosidase N-terminal" evidence="5">
    <location>
        <begin position="149"/>
        <end position="295"/>
    </location>
</feature>
<accession>W0JRM1</accession>
<dbReference type="Gene3D" id="2.60.40.10">
    <property type="entry name" value="Immunoglobulins"/>
    <property type="match status" value="1"/>
</dbReference>
<dbReference type="Gene3D" id="2.60.420.10">
    <property type="entry name" value="Maltose phosphorylase, domain 3"/>
    <property type="match status" value="1"/>
</dbReference>
<gene>
    <name evidence="8" type="ORF">HALLA_02965</name>
</gene>
<geneLocation type="plasmid" evidence="8">
    <name>unnamed</name>
</geneLocation>
<keyword evidence="8" id="KW-0614">Plasmid</keyword>
<dbReference type="Gene3D" id="2.60.120.260">
    <property type="entry name" value="Galactose-binding domain-like"/>
    <property type="match status" value="2"/>
</dbReference>
<reference evidence="8 9" key="1">
    <citation type="submission" date="2014-01" db="EMBL/GenBank/DDBJ databases">
        <authorList>
            <consortium name="DOE Joint Genome Institute"/>
            <person name="Anderson I."/>
            <person name="Huntemann M."/>
            <person name="Han J."/>
            <person name="Chen A."/>
            <person name="Kyrpides N."/>
            <person name="Mavromatis K."/>
            <person name="Markowitz V."/>
            <person name="Palaniappan K."/>
            <person name="Ivanova N."/>
            <person name="Schaumberg A."/>
            <person name="Pati A."/>
            <person name="Liolios K."/>
            <person name="Nordberg H.P."/>
            <person name="Cantor M.N."/>
            <person name="Hua S.X."/>
            <person name="Woyke T."/>
        </authorList>
    </citation>
    <scope>NUCLEOTIDE SEQUENCE [LARGE SCALE GENOMIC DNA]</scope>
    <source>
        <strain evidence="8 9">XH-48</strain>
        <plasmid evidence="9">1</plasmid>
    </source>
</reference>
<dbReference type="Pfam" id="PF17389">
    <property type="entry name" value="Bac_rhamnosid6H"/>
    <property type="match status" value="1"/>
</dbReference>
<dbReference type="GO" id="GO:0030596">
    <property type="term" value="F:alpha-L-rhamnosidase activity"/>
    <property type="evidence" value="ECO:0007669"/>
    <property type="project" value="UniProtKB-EC"/>
</dbReference>
<dbReference type="InterPro" id="IPR013737">
    <property type="entry name" value="Bac_rhamnosid_N"/>
</dbReference>
<evidence type="ECO:0000313" key="8">
    <source>
        <dbReference type="EMBL" id="AHG01361.1"/>
    </source>
</evidence>